<evidence type="ECO:0000313" key="4">
    <source>
        <dbReference type="Proteomes" id="UP000316855"/>
    </source>
</evidence>
<dbReference type="Gene3D" id="3.30.1340.30">
    <property type="match status" value="1"/>
</dbReference>
<dbReference type="EMBL" id="CP036343">
    <property type="protein sequence ID" value="QDT91559.1"/>
    <property type="molecule type" value="Genomic_DNA"/>
</dbReference>
<dbReference type="AlphaFoldDB" id="A0A517VF01"/>
<accession>A0A517VF01</accession>
<gene>
    <name evidence="3" type="ORF">Pan161_32180</name>
</gene>
<reference evidence="3 4" key="1">
    <citation type="submission" date="2019-02" db="EMBL/GenBank/DDBJ databases">
        <title>Deep-cultivation of Planctomycetes and their phenomic and genomic characterization uncovers novel biology.</title>
        <authorList>
            <person name="Wiegand S."/>
            <person name="Jogler M."/>
            <person name="Boedeker C."/>
            <person name="Pinto D."/>
            <person name="Vollmers J."/>
            <person name="Rivas-Marin E."/>
            <person name="Kohn T."/>
            <person name="Peeters S.H."/>
            <person name="Heuer A."/>
            <person name="Rast P."/>
            <person name="Oberbeckmann S."/>
            <person name="Bunk B."/>
            <person name="Jeske O."/>
            <person name="Meyerdierks A."/>
            <person name="Storesund J.E."/>
            <person name="Kallscheuer N."/>
            <person name="Luecker S."/>
            <person name="Lage O.M."/>
            <person name="Pohl T."/>
            <person name="Merkel B.J."/>
            <person name="Hornburger P."/>
            <person name="Mueller R.-W."/>
            <person name="Bruemmer F."/>
            <person name="Labrenz M."/>
            <person name="Spormann A.M."/>
            <person name="Op den Camp H."/>
            <person name="Overmann J."/>
            <person name="Amann R."/>
            <person name="Jetten M.S.M."/>
            <person name="Mascher T."/>
            <person name="Medema M.H."/>
            <person name="Devos D.P."/>
            <person name="Kaster A.-K."/>
            <person name="Ovreas L."/>
            <person name="Rohde M."/>
            <person name="Galperin M.Y."/>
            <person name="Jogler C."/>
        </authorList>
    </citation>
    <scope>NUCLEOTIDE SEQUENCE [LARGE SCALE GENOMIC DNA]</scope>
    <source>
        <strain evidence="3 4">Pan161</strain>
    </source>
</reference>
<dbReference type="Pfam" id="PF04972">
    <property type="entry name" value="BON"/>
    <property type="match status" value="1"/>
</dbReference>
<dbReference type="Proteomes" id="UP000316855">
    <property type="component" value="Chromosome"/>
</dbReference>
<evidence type="ECO:0000259" key="2">
    <source>
        <dbReference type="PROSITE" id="PS50914"/>
    </source>
</evidence>
<dbReference type="KEGG" id="gax:Pan161_32180"/>
<name>A0A517VF01_9PLAN</name>
<dbReference type="InterPro" id="IPR007055">
    <property type="entry name" value="BON_dom"/>
</dbReference>
<keyword evidence="4" id="KW-1185">Reference proteome</keyword>
<feature type="region of interest" description="Disordered" evidence="1">
    <location>
        <begin position="25"/>
        <end position="44"/>
    </location>
</feature>
<organism evidence="3 4">
    <name type="scientific">Gimesia algae</name>
    <dbReference type="NCBI Taxonomy" id="2527971"/>
    <lineage>
        <taxon>Bacteria</taxon>
        <taxon>Pseudomonadati</taxon>
        <taxon>Planctomycetota</taxon>
        <taxon>Planctomycetia</taxon>
        <taxon>Planctomycetales</taxon>
        <taxon>Planctomycetaceae</taxon>
        <taxon>Gimesia</taxon>
    </lineage>
</organism>
<evidence type="ECO:0000256" key="1">
    <source>
        <dbReference type="SAM" id="MobiDB-lite"/>
    </source>
</evidence>
<feature type="compositionally biased region" description="Basic and acidic residues" evidence="1">
    <location>
        <begin position="25"/>
        <end position="37"/>
    </location>
</feature>
<protein>
    <submittedName>
        <fullName evidence="3">BON domain protein</fullName>
    </submittedName>
</protein>
<sequence>MVCHRGSSDAHFFISVFAQKIKDEGENGGTAKRDENRLPPPHPENQLVVQITRVLRSTGYADLSQIRVSVEQGDVLLEGQIPTYFLKQVAQAQVLPLEEVKFVSNNLVVENSYNHH</sequence>
<proteinExistence type="predicted"/>
<dbReference type="PROSITE" id="PS50914">
    <property type="entry name" value="BON"/>
    <property type="match status" value="1"/>
</dbReference>
<evidence type="ECO:0000313" key="3">
    <source>
        <dbReference type="EMBL" id="QDT91559.1"/>
    </source>
</evidence>
<feature type="domain" description="BON" evidence="2">
    <location>
        <begin position="43"/>
        <end position="111"/>
    </location>
</feature>